<comment type="caution">
    <text evidence="2">The sequence shown here is derived from an EMBL/GenBank/DDBJ whole genome shotgun (WGS) entry which is preliminary data.</text>
</comment>
<evidence type="ECO:0000259" key="1">
    <source>
        <dbReference type="Pfam" id="PF15296"/>
    </source>
</evidence>
<dbReference type="Pfam" id="PF15296">
    <property type="entry name" value="Codanin-1_C"/>
    <property type="match status" value="1"/>
</dbReference>
<dbReference type="GO" id="GO:0006325">
    <property type="term" value="P:chromatin organization"/>
    <property type="evidence" value="ECO:0007669"/>
    <property type="project" value="TreeGrafter"/>
</dbReference>
<name>A0AAN7SQ96_9COLE</name>
<evidence type="ECO:0000313" key="2">
    <source>
        <dbReference type="EMBL" id="KAK4877815.1"/>
    </source>
</evidence>
<keyword evidence="3" id="KW-1185">Reference proteome</keyword>
<dbReference type="AlphaFoldDB" id="A0AAN7SQ96"/>
<dbReference type="PANTHER" id="PTHR28678">
    <property type="entry name" value="CODANIN-1"/>
    <property type="match status" value="1"/>
</dbReference>
<feature type="domain" description="Codanin-1 C-terminal" evidence="1">
    <location>
        <begin position="624"/>
        <end position="733"/>
    </location>
</feature>
<accession>A0AAN7SQ96</accession>
<evidence type="ECO:0000313" key="3">
    <source>
        <dbReference type="Proteomes" id="UP001353858"/>
    </source>
</evidence>
<organism evidence="2 3">
    <name type="scientific">Aquatica leii</name>
    <dbReference type="NCBI Taxonomy" id="1421715"/>
    <lineage>
        <taxon>Eukaryota</taxon>
        <taxon>Metazoa</taxon>
        <taxon>Ecdysozoa</taxon>
        <taxon>Arthropoda</taxon>
        <taxon>Hexapoda</taxon>
        <taxon>Insecta</taxon>
        <taxon>Pterygota</taxon>
        <taxon>Neoptera</taxon>
        <taxon>Endopterygota</taxon>
        <taxon>Coleoptera</taxon>
        <taxon>Polyphaga</taxon>
        <taxon>Elateriformia</taxon>
        <taxon>Elateroidea</taxon>
        <taxon>Lampyridae</taxon>
        <taxon>Luciolinae</taxon>
        <taxon>Aquatica</taxon>
    </lineage>
</organism>
<dbReference type="GO" id="GO:0005634">
    <property type="term" value="C:nucleus"/>
    <property type="evidence" value="ECO:0007669"/>
    <property type="project" value="TreeGrafter"/>
</dbReference>
<dbReference type="Proteomes" id="UP001353858">
    <property type="component" value="Unassembled WGS sequence"/>
</dbReference>
<dbReference type="InterPro" id="IPR040031">
    <property type="entry name" value="Codanin-1"/>
</dbReference>
<dbReference type="EMBL" id="JARPUR010000004">
    <property type="protein sequence ID" value="KAK4877815.1"/>
    <property type="molecule type" value="Genomic_DNA"/>
</dbReference>
<dbReference type="InterPro" id="IPR028171">
    <property type="entry name" value="Codanin-1_C"/>
</dbReference>
<protein>
    <recommendedName>
        <fullName evidence="1">Codanin-1 C-terminal domain-containing protein</fullName>
    </recommendedName>
</protein>
<gene>
    <name evidence="2" type="ORF">RN001_010321</name>
</gene>
<sequence length="1017" mass="117498">MCENILTETLNNKIHLNVLLNWLEGVNTEKFHFKEITKWNCDRVDFISFFLNYIHGNLRCDDNEPNEGIAVTPTRPILFENNSNFVSPLYRPKKSTPKTPPSICLGDFLTRKDTKKKVQRNLNENAFNNCVRRINPTNVSQRVSTNLKTDKNSFSFDKDNDDLVNLVDEGLHVISANIDSVTFRERLNILACVYSFLLDNLVVNITSEVYFVITMLLCKNSTLNSKHILNSIHNKVYFAVCVLSKLHEFLKILDKFTMRLLIENNRFEQFAETKLLNKVKHMLETKVEMCLRSDDVQASVYFMCDTDNRSNFPSDSSFRNFRKQRDLFYEILQVWESQHLVHGWSFDAMLGNRIRVLVNMHWEPCNFMHLAKLFKAQLITSVCKDPDSRFIVTSMPNVDAGKLSRLNTRMVGKQNSSGINAVPGFIGHEEFFKDFVLIADSYVFNKHLIDALAIEIIHLNDFPVNAEEFNADECIKRIYLDRLKSLRVLAKFYGFLEALPYKSECNLSQEVVDCQLQIRSKIYTSLDFNEIVLGAVRKKTLMLTIPWLTEYLSMLDAVSLKLKHLQELTQLLLQIYYSSRYDSIIVRLTLGWLFDLPIFSNEVYNKWVTNTLLPEPETNDFYLDKCDIFDHNVSYICCPYLQEIRKILLNDANETNRLVTFKHITPISKIESSSITPSKRTQKQLEKAFFKSQADSVRKTVEFVSERVASGCVKEICYDMVPVHKQTSFAKLKTDFEDLSFIQQIATTSLENLKNDIDCFVKSTTETRISLAMDALLGTVVLKETKALCIAIAVRNSLERVQEWVNTHIEEDIFINYFKTELKKLDPELNPAKSNIFLNLNGTQNHNTNTASGVDLMKKLKELSWKIVAEPETITLINVNQLLGSIQQSFNERSDINNCMVLGINRMLLDFLFLIITHKPEIVTTDFFSSCCLLFKTSSDINDFFETIVSPRNNFLMSKSQNLELSHECLNLLLDTLIEHELLSVESLQDQVTNYCSSDESIVCLQEMLKLRINDDR</sequence>
<reference evidence="3" key="1">
    <citation type="submission" date="2023-01" db="EMBL/GenBank/DDBJ databases">
        <title>Key to firefly adult light organ development and bioluminescence: homeobox transcription factors regulate luciferase expression and transportation to peroxisome.</title>
        <authorList>
            <person name="Fu X."/>
        </authorList>
    </citation>
    <scope>NUCLEOTIDE SEQUENCE [LARGE SCALE GENOMIC DNA]</scope>
</reference>
<proteinExistence type="predicted"/>
<dbReference type="PANTHER" id="PTHR28678:SF1">
    <property type="entry name" value="CODANIN-1"/>
    <property type="match status" value="1"/>
</dbReference>